<evidence type="ECO:0000313" key="3">
    <source>
        <dbReference type="EMBL" id="CEL24682.1"/>
    </source>
</evidence>
<organism evidence="2">
    <name type="scientific">Methanobacterium formicicum</name>
    <dbReference type="NCBI Taxonomy" id="2162"/>
    <lineage>
        <taxon>Archaea</taxon>
        <taxon>Methanobacteriati</taxon>
        <taxon>Methanobacteriota</taxon>
        <taxon>Methanomada group</taxon>
        <taxon>Methanobacteria</taxon>
        <taxon>Methanobacteriales</taxon>
        <taxon>Methanobacteriaceae</taxon>
        <taxon>Methanobacterium</taxon>
    </lineage>
</organism>
<feature type="compositionally biased region" description="Basic residues" evidence="1">
    <location>
        <begin position="16"/>
        <end position="25"/>
    </location>
</feature>
<evidence type="ECO:0000313" key="2">
    <source>
        <dbReference type="EMBL" id="CEA14278.1"/>
    </source>
</evidence>
<dbReference type="EMBL" id="LN734822">
    <property type="protein sequence ID" value="CEL24682.1"/>
    <property type="molecule type" value="Genomic_DNA"/>
</dbReference>
<sequence>MTSDNKNAENKDHYVRNVRKYRPKSVRSILKTTKKYH</sequence>
<protein>
    <submittedName>
        <fullName evidence="2">Uncharacterized protein</fullName>
    </submittedName>
</protein>
<dbReference type="PATRIC" id="fig|2162.10.peg.1089"/>
<name>A0A090I4E6_METFO</name>
<evidence type="ECO:0000256" key="1">
    <source>
        <dbReference type="SAM" id="MobiDB-lite"/>
    </source>
</evidence>
<dbReference type="EMBL" id="LN515531">
    <property type="protein sequence ID" value="CEA14278.1"/>
    <property type="molecule type" value="Genomic_DNA"/>
</dbReference>
<feature type="region of interest" description="Disordered" evidence="1">
    <location>
        <begin position="1"/>
        <end position="37"/>
    </location>
</feature>
<feature type="compositionally biased region" description="Basic and acidic residues" evidence="1">
    <location>
        <begin position="1"/>
        <end position="15"/>
    </location>
</feature>
<accession>A0A090I4E6</accession>
<dbReference type="AlphaFoldDB" id="A0A090I4E6"/>
<dbReference type="Proteomes" id="UP000062768">
    <property type="component" value="Chromosome I"/>
</dbReference>
<keyword evidence="4" id="KW-1185">Reference proteome</keyword>
<reference evidence="3" key="2">
    <citation type="submission" date="2014-09" db="EMBL/GenBank/DDBJ databases">
        <authorList>
            <person name="Bishop-Lilly K.A."/>
            <person name="Broomall S.M."/>
            <person name="Chain P.S."/>
            <person name="Chertkov O."/>
            <person name="Coyne S.R."/>
            <person name="Daligault H.E."/>
            <person name="Davenport K.W."/>
            <person name="Erkkila T."/>
            <person name="Frey K.G."/>
            <person name="Gibbons H.S."/>
            <person name="Gu W."/>
            <person name="Jaissle J."/>
            <person name="Johnson S.L."/>
            <person name="Koroleva G.I."/>
            <person name="Ladner J.T."/>
            <person name="Lo C.-C."/>
            <person name="Minogue T.D."/>
            <person name="Munk C."/>
            <person name="Palacios G.F."/>
            <person name="Redden C.L."/>
            <person name="Rosenzweig C.N."/>
            <person name="Scholz M.B."/>
            <person name="Teshima H."/>
            <person name="Xu Y."/>
        </authorList>
    </citation>
    <scope>NUCLEOTIDE SEQUENCE</scope>
    <source>
        <strain evidence="3">Mb9</strain>
    </source>
</reference>
<evidence type="ECO:0000313" key="4">
    <source>
        <dbReference type="Proteomes" id="UP000062768"/>
    </source>
</evidence>
<proteinExistence type="predicted"/>
<dbReference type="KEGG" id="mfi:DSM1535_1954"/>
<gene>
    <name evidence="2" type="ORF">DSM1535_1954</name>
    <name evidence="3" type="ORF">MB9_1043</name>
</gene>
<reference evidence="2" key="1">
    <citation type="submission" date="2014-08" db="EMBL/GenBank/DDBJ databases">
        <authorList>
            <person name="Wibberg D."/>
        </authorList>
    </citation>
    <scope>NUCLEOTIDE SEQUENCE</scope>
</reference>